<dbReference type="InterPro" id="IPR005119">
    <property type="entry name" value="LysR_subst-bd"/>
</dbReference>
<reference evidence="3 4" key="1">
    <citation type="submission" date="2020-08" db="EMBL/GenBank/DDBJ databases">
        <title>Genomic Encyclopedia of Type Strains, Phase IV (KMG-V): Genome sequencing to study the core and pangenomes of soil and plant-associated prokaryotes.</title>
        <authorList>
            <person name="Whitman W."/>
        </authorList>
    </citation>
    <scope>NUCLEOTIDE SEQUENCE [LARGE SCALE GENOMIC DNA]</scope>
    <source>
        <strain evidence="3 4">SEMIA 4034</strain>
    </source>
</reference>
<evidence type="ECO:0000259" key="2">
    <source>
        <dbReference type="Pfam" id="PF03466"/>
    </source>
</evidence>
<dbReference type="Gene3D" id="3.40.190.290">
    <property type="match status" value="1"/>
</dbReference>
<dbReference type="Proteomes" id="UP000528824">
    <property type="component" value="Unassembled WGS sequence"/>
</dbReference>
<comment type="similarity">
    <text evidence="1">Belongs to the LysR transcriptional regulatory family.</text>
</comment>
<dbReference type="SUPFAM" id="SSF53850">
    <property type="entry name" value="Periplasmic binding protein-like II"/>
    <property type="match status" value="1"/>
</dbReference>
<feature type="domain" description="LysR substrate-binding" evidence="2">
    <location>
        <begin position="4"/>
        <end position="84"/>
    </location>
</feature>
<keyword evidence="4" id="KW-1185">Reference proteome</keyword>
<proteinExistence type="inferred from homology"/>
<dbReference type="EMBL" id="JACHBC010000003">
    <property type="protein sequence ID" value="MBB5560372.1"/>
    <property type="molecule type" value="Genomic_DNA"/>
</dbReference>
<evidence type="ECO:0000313" key="3">
    <source>
        <dbReference type="EMBL" id="MBB5560372.1"/>
    </source>
</evidence>
<keyword evidence="3" id="KW-0238">DNA-binding</keyword>
<comment type="caution">
    <text evidence="3">The sequence shown here is derived from an EMBL/GenBank/DDBJ whole genome shotgun (WGS) entry which is preliminary data.</text>
</comment>
<dbReference type="Pfam" id="PF03466">
    <property type="entry name" value="LysR_substrate"/>
    <property type="match status" value="1"/>
</dbReference>
<evidence type="ECO:0000313" key="4">
    <source>
        <dbReference type="Proteomes" id="UP000528824"/>
    </source>
</evidence>
<protein>
    <submittedName>
        <fullName evidence="3">DNA-binding transcriptional LysR family regulator</fullName>
    </submittedName>
</protein>
<sequence>MLEIVPNAAIVVDNSDAVAAIVIAGGGIGMSPTYIAAPFLEHGELMPVLKDYAIDRFNITALWPESRRGNPAVKAFVAFLGEVFPAEAAWDRIFAASVVAEGIMLNCEDCRRLALKYGDKLEVRE</sequence>
<gene>
    <name evidence="3" type="ORF">GGI59_002023</name>
</gene>
<name>A0A7W8XEB5_9HYPH</name>
<organism evidence="3 4">
    <name type="scientific">Rhizobium lentis</name>
    <dbReference type="NCBI Taxonomy" id="1138194"/>
    <lineage>
        <taxon>Bacteria</taxon>
        <taxon>Pseudomonadati</taxon>
        <taxon>Pseudomonadota</taxon>
        <taxon>Alphaproteobacteria</taxon>
        <taxon>Hyphomicrobiales</taxon>
        <taxon>Rhizobiaceae</taxon>
        <taxon>Rhizobium/Agrobacterium group</taxon>
        <taxon>Rhizobium</taxon>
    </lineage>
</organism>
<evidence type="ECO:0000256" key="1">
    <source>
        <dbReference type="ARBA" id="ARBA00009437"/>
    </source>
</evidence>
<dbReference type="GO" id="GO:0003677">
    <property type="term" value="F:DNA binding"/>
    <property type="evidence" value="ECO:0007669"/>
    <property type="project" value="UniProtKB-KW"/>
</dbReference>
<dbReference type="PANTHER" id="PTHR30537">
    <property type="entry name" value="HTH-TYPE TRANSCRIPTIONAL REGULATOR"/>
    <property type="match status" value="1"/>
</dbReference>
<dbReference type="AlphaFoldDB" id="A0A7W8XEB5"/>
<dbReference type="PANTHER" id="PTHR30537:SF5">
    <property type="entry name" value="HTH-TYPE TRANSCRIPTIONAL ACTIVATOR TTDR-RELATED"/>
    <property type="match status" value="1"/>
</dbReference>
<accession>A0A7W8XEB5</accession>
<dbReference type="InterPro" id="IPR058163">
    <property type="entry name" value="LysR-type_TF_proteobact-type"/>
</dbReference>